<dbReference type="EMBL" id="CABFOC020000045">
    <property type="protein sequence ID" value="CAH0052675.1"/>
    <property type="molecule type" value="Genomic_DNA"/>
</dbReference>
<organism evidence="11 12">
    <name type="scientific">Clonostachys solani</name>
    <dbReference type="NCBI Taxonomy" id="160281"/>
    <lineage>
        <taxon>Eukaryota</taxon>
        <taxon>Fungi</taxon>
        <taxon>Dikarya</taxon>
        <taxon>Ascomycota</taxon>
        <taxon>Pezizomycotina</taxon>
        <taxon>Sordariomycetes</taxon>
        <taxon>Hypocreomycetidae</taxon>
        <taxon>Hypocreales</taxon>
        <taxon>Bionectriaceae</taxon>
        <taxon>Clonostachys</taxon>
    </lineage>
</organism>
<evidence type="ECO:0000259" key="10">
    <source>
        <dbReference type="PROSITE" id="PS50850"/>
    </source>
</evidence>
<dbReference type="InterPro" id="IPR036259">
    <property type="entry name" value="MFS_trans_sf"/>
</dbReference>
<comment type="caution">
    <text evidence="11">The sequence shown here is derived from an EMBL/GenBank/DDBJ whole genome shotgun (WGS) entry which is preliminary data.</text>
</comment>
<evidence type="ECO:0000256" key="6">
    <source>
        <dbReference type="ARBA" id="ARBA00023136"/>
    </source>
</evidence>
<keyword evidence="5 9" id="KW-1133">Transmembrane helix</keyword>
<accession>A0A9P0EMC5</accession>
<dbReference type="PROSITE" id="PS00217">
    <property type="entry name" value="SUGAR_TRANSPORT_2"/>
    <property type="match status" value="1"/>
</dbReference>
<feature type="transmembrane region" description="Helical" evidence="9">
    <location>
        <begin position="249"/>
        <end position="268"/>
    </location>
</feature>
<keyword evidence="12" id="KW-1185">Reference proteome</keyword>
<dbReference type="Pfam" id="PF00083">
    <property type="entry name" value="Sugar_tr"/>
    <property type="match status" value="1"/>
</dbReference>
<dbReference type="FunFam" id="1.20.1250.20:FF:000078">
    <property type="entry name" value="MFS maltose transporter, putative"/>
    <property type="match status" value="1"/>
</dbReference>
<sequence length="606" mass="67881">IPLKLLQHRILPFRHPQSDPRKRAPLPDLDFRTKTALAPHIPGYQRPASKISDQTLSNTTKMERRETSKKNEVSENPMPALDGTRGSSTLEHSITVRQAVHHYRSAIFWCLAVSMTVVMEGYDTILLGNLWAYPTFQQKYGEYVGVSSQTRSGYQLTPAWQAGLGNAAGVGAFFGALLNGILVNRFGQRNTIVGALMALSCFIFIVFFSQNPQVLLTGQLLCGIPWGIFATSAPAYASEMLPMVLRVYFTSWTNMCFIIGQFIASGVLRVCLSRDDEWGFRIPFALQWFWPAWLIPILMFAPESPWHLVRQGKLEEAERSINRLQASDCPISHKQALTAIIETNKAEKDLAVGTSYKHCFKGVELRRTEIACMCFMGQVLCGLPIAYNATYFYEQIGLPANITYSLNIGGYGLALFSAFCSWFFLLPRVGRRKIYLGGAFTMSLLLYLIAILTSWKQRHGVAEAQAYLTIVWKAVFQLSAGQLGWAIPAEVGSTRLRQKTIVLARNSYYVVHTVGSSVQPYFLNPRALDLGARAAFVWATTALLFFTWAFFRLPETKNLTYEELNRLFAQRVPLREFAKTEAGVVKHRESERLASVTTGTGQNAAA</sequence>
<feature type="transmembrane region" description="Helical" evidence="9">
    <location>
        <begin position="408"/>
        <end position="427"/>
    </location>
</feature>
<name>A0A9P0EMC5_9HYPO</name>
<dbReference type="GO" id="GO:0005351">
    <property type="term" value="F:carbohydrate:proton symporter activity"/>
    <property type="evidence" value="ECO:0007669"/>
    <property type="project" value="TreeGrafter"/>
</dbReference>
<dbReference type="OrthoDB" id="6612291at2759"/>
<evidence type="ECO:0000256" key="7">
    <source>
        <dbReference type="RuleBase" id="RU003346"/>
    </source>
</evidence>
<feature type="compositionally biased region" description="Basic and acidic residues" evidence="8">
    <location>
        <begin position="61"/>
        <end position="73"/>
    </location>
</feature>
<dbReference type="NCBIfam" id="TIGR00879">
    <property type="entry name" value="SP"/>
    <property type="match status" value="1"/>
</dbReference>
<evidence type="ECO:0000256" key="1">
    <source>
        <dbReference type="ARBA" id="ARBA00004141"/>
    </source>
</evidence>
<dbReference type="InterPro" id="IPR003663">
    <property type="entry name" value="Sugar/inositol_transpt"/>
</dbReference>
<evidence type="ECO:0000256" key="4">
    <source>
        <dbReference type="ARBA" id="ARBA00022692"/>
    </source>
</evidence>
<feature type="transmembrane region" description="Helical" evidence="9">
    <location>
        <begin position="190"/>
        <end position="208"/>
    </location>
</feature>
<feature type="transmembrane region" description="Helical" evidence="9">
    <location>
        <begin position="370"/>
        <end position="388"/>
    </location>
</feature>
<dbReference type="Proteomes" id="UP000775872">
    <property type="component" value="Unassembled WGS sequence"/>
</dbReference>
<dbReference type="PROSITE" id="PS50850">
    <property type="entry name" value="MFS"/>
    <property type="match status" value="1"/>
</dbReference>
<feature type="transmembrane region" description="Helical" evidence="9">
    <location>
        <begin position="159"/>
        <end position="178"/>
    </location>
</feature>
<keyword evidence="3 7" id="KW-0813">Transport</keyword>
<evidence type="ECO:0000256" key="3">
    <source>
        <dbReference type="ARBA" id="ARBA00022448"/>
    </source>
</evidence>
<dbReference type="InterPro" id="IPR005828">
    <property type="entry name" value="MFS_sugar_transport-like"/>
</dbReference>
<evidence type="ECO:0000313" key="12">
    <source>
        <dbReference type="Proteomes" id="UP000775872"/>
    </source>
</evidence>
<evidence type="ECO:0000256" key="8">
    <source>
        <dbReference type="SAM" id="MobiDB-lite"/>
    </source>
</evidence>
<feature type="transmembrane region" description="Helical" evidence="9">
    <location>
        <begin position="106"/>
        <end position="133"/>
    </location>
</feature>
<evidence type="ECO:0000256" key="2">
    <source>
        <dbReference type="ARBA" id="ARBA00010992"/>
    </source>
</evidence>
<dbReference type="PANTHER" id="PTHR48022:SF83">
    <property type="entry name" value="MAJOR FACILITATOR SUPERFAMILY (MFS) PROFILE DOMAIN-CONTAINING PROTEIN"/>
    <property type="match status" value="1"/>
</dbReference>
<dbReference type="InterPro" id="IPR005829">
    <property type="entry name" value="Sugar_transporter_CS"/>
</dbReference>
<proteinExistence type="inferred from homology"/>
<evidence type="ECO:0000256" key="9">
    <source>
        <dbReference type="SAM" id="Phobius"/>
    </source>
</evidence>
<feature type="domain" description="Major facilitator superfamily (MFS) profile" evidence="10">
    <location>
        <begin position="109"/>
        <end position="557"/>
    </location>
</feature>
<dbReference type="Gene3D" id="1.20.1250.20">
    <property type="entry name" value="MFS general substrate transporter like domains"/>
    <property type="match status" value="1"/>
</dbReference>
<evidence type="ECO:0000256" key="5">
    <source>
        <dbReference type="ARBA" id="ARBA00022989"/>
    </source>
</evidence>
<dbReference type="GO" id="GO:0016020">
    <property type="term" value="C:membrane"/>
    <property type="evidence" value="ECO:0007669"/>
    <property type="project" value="UniProtKB-SubCell"/>
</dbReference>
<keyword evidence="6 9" id="KW-0472">Membrane</keyword>
<dbReference type="InterPro" id="IPR020846">
    <property type="entry name" value="MFS_dom"/>
</dbReference>
<protein>
    <recommendedName>
        <fullName evidence="10">Major facilitator superfamily (MFS) profile domain-containing protein</fullName>
    </recommendedName>
</protein>
<feature type="transmembrane region" description="Helical" evidence="9">
    <location>
        <begin position="280"/>
        <end position="301"/>
    </location>
</feature>
<feature type="transmembrane region" description="Helical" evidence="9">
    <location>
        <begin position="434"/>
        <end position="455"/>
    </location>
</feature>
<feature type="transmembrane region" description="Helical" evidence="9">
    <location>
        <begin position="530"/>
        <end position="551"/>
    </location>
</feature>
<feature type="transmembrane region" description="Helical" evidence="9">
    <location>
        <begin position="214"/>
        <end position="237"/>
    </location>
</feature>
<feature type="region of interest" description="Disordered" evidence="8">
    <location>
        <begin position="42"/>
        <end position="87"/>
    </location>
</feature>
<dbReference type="PANTHER" id="PTHR48022">
    <property type="entry name" value="PLASTIDIC GLUCOSE TRANSPORTER 4"/>
    <property type="match status" value="1"/>
</dbReference>
<feature type="non-terminal residue" evidence="11">
    <location>
        <position position="606"/>
    </location>
</feature>
<reference evidence="11" key="1">
    <citation type="submission" date="2021-10" db="EMBL/GenBank/DDBJ databases">
        <authorList>
            <person name="Piombo E."/>
        </authorList>
    </citation>
    <scope>NUCLEOTIDE SEQUENCE</scope>
</reference>
<dbReference type="SUPFAM" id="SSF103473">
    <property type="entry name" value="MFS general substrate transporter"/>
    <property type="match status" value="1"/>
</dbReference>
<feature type="compositionally biased region" description="Polar residues" evidence="8">
    <location>
        <begin position="51"/>
        <end position="60"/>
    </location>
</feature>
<comment type="subcellular location">
    <subcellularLocation>
        <location evidence="1">Membrane</location>
        <topology evidence="1">Multi-pass membrane protein</topology>
    </subcellularLocation>
</comment>
<keyword evidence="4 9" id="KW-0812">Transmembrane</keyword>
<evidence type="ECO:0000313" key="11">
    <source>
        <dbReference type="EMBL" id="CAH0052675.1"/>
    </source>
</evidence>
<gene>
    <name evidence="11" type="ORF">CSOL1703_00004540</name>
</gene>
<comment type="similarity">
    <text evidence="2 7">Belongs to the major facilitator superfamily. Sugar transporter (TC 2.A.1.1) family.</text>
</comment>
<dbReference type="AlphaFoldDB" id="A0A9P0EMC5"/>
<dbReference type="InterPro" id="IPR050360">
    <property type="entry name" value="MFS_Sugar_Transporters"/>
</dbReference>